<dbReference type="SUPFAM" id="SSF160424">
    <property type="entry name" value="BH3703-like"/>
    <property type="match status" value="1"/>
</dbReference>
<name>A0A6G9XR46_NOCBR</name>
<organism evidence="2 3">
    <name type="scientific">Nocardia brasiliensis</name>
    <dbReference type="NCBI Taxonomy" id="37326"/>
    <lineage>
        <taxon>Bacteria</taxon>
        <taxon>Bacillati</taxon>
        <taxon>Actinomycetota</taxon>
        <taxon>Actinomycetes</taxon>
        <taxon>Mycobacteriales</taxon>
        <taxon>Nocardiaceae</taxon>
        <taxon>Nocardia</taxon>
    </lineage>
</organism>
<sequence length="528" mass="56658">MTDPQQTTPAPSGMTPDVAFKLGADDPARAAPAAAAAESDPSTPQQESAAPPPDPVVAEPAIEDQAGDLARRIAHELAVAGPEGWQRYVAVFALTTVGGVRTAVYYDEADRAAQLEPAEEILELVRWQRDISARLGDGPWWRMTIQFDVGGRLSVDYDYGDEPFPEEHLFVPDAYRADLERYPRRRLPMWLAAYLGHDDRQSRTPQQAAAQARADQTAGVGAVRSVDDFPVLPVLWARWASIAAAFVAVGSDWGPRILPSVGVFEGSARSGATLYVLPGDRAVLSGGVWNAPELDAAYNDGAPQPRLYAGAPDWVANQVLNPRAGRGLLSFCYWWEGGSWYRGEAPGAEQLSPAVPGIWTAQTVTEVVCGVLSDDPSDEIRSAAATLVAAAEAGVVTRDTLAALFTDPNDDIDGALYQLSLAGLVSTVPEALSRDRAVTLVASHIRDQGVDTADYPLDELVAERLSIGWMVFVPTRLGEIAIGRAVFYIADDGVIEQSSSSVAPAVYATGFEERFRQRRTGAPAEFSV</sequence>
<dbReference type="EMBL" id="CP046171">
    <property type="protein sequence ID" value="QIS03421.1"/>
    <property type="molecule type" value="Genomic_DNA"/>
</dbReference>
<feature type="region of interest" description="Disordered" evidence="1">
    <location>
        <begin position="1"/>
        <end position="59"/>
    </location>
</feature>
<dbReference type="AlphaFoldDB" id="A0A6G9XR46"/>
<evidence type="ECO:0000256" key="1">
    <source>
        <dbReference type="SAM" id="MobiDB-lite"/>
    </source>
</evidence>
<evidence type="ECO:0000313" key="3">
    <source>
        <dbReference type="Proteomes" id="UP000501705"/>
    </source>
</evidence>
<accession>A0A6G9XR46</accession>
<dbReference type="InterPro" id="IPR036170">
    <property type="entry name" value="YezG-like_sf"/>
</dbReference>
<feature type="compositionally biased region" description="Polar residues" evidence="1">
    <location>
        <begin position="1"/>
        <end position="10"/>
    </location>
</feature>
<dbReference type="Proteomes" id="UP000501705">
    <property type="component" value="Chromosome"/>
</dbReference>
<evidence type="ECO:0000313" key="2">
    <source>
        <dbReference type="EMBL" id="QIS03421.1"/>
    </source>
</evidence>
<gene>
    <name evidence="2" type="ORF">F5X71_14810</name>
</gene>
<reference evidence="2 3" key="1">
    <citation type="journal article" date="2019" name="ACS Chem. Biol.">
        <title>Identification and Mobilization of a Cryptic Antibiotic Biosynthesis Gene Locus from a Human-Pathogenic Nocardia Isolate.</title>
        <authorList>
            <person name="Herisse M."/>
            <person name="Ishida K."/>
            <person name="Porter J.L."/>
            <person name="Howden B."/>
            <person name="Hertweck C."/>
            <person name="Stinear T.P."/>
            <person name="Pidot S.J."/>
        </authorList>
    </citation>
    <scope>NUCLEOTIDE SEQUENCE [LARGE SCALE GENOMIC DNA]</scope>
    <source>
        <strain evidence="2 3">AUSMDU00024985</strain>
    </source>
</reference>
<protein>
    <submittedName>
        <fullName evidence="2">Uncharacterized protein</fullName>
    </submittedName>
</protein>
<dbReference type="RefSeq" id="WP_167462490.1">
    <property type="nucleotide sequence ID" value="NZ_CP046171.1"/>
</dbReference>
<proteinExistence type="predicted"/>